<dbReference type="KEGG" id="vzi:G5S32_18580"/>
<dbReference type="Proteomes" id="UP000503003">
    <property type="component" value="Chromosome 2"/>
</dbReference>
<dbReference type="PANTHER" id="PTHR38784">
    <property type="entry name" value="SUCROSE PHOSPHORYLASE"/>
    <property type="match status" value="1"/>
</dbReference>
<sequence length="180" mass="20560">MALKPTIYKFRIALTDLNRDYYDSLNLTVALHPSETNERMMARIMSFCLNAHPDLQFTKGISTATEPDIWQQNLQGRSEVWIELGEPDVDRVKKATRIADVVKVYTYQTRSDIWWNQNKGKFSYLPVEIVRFNPEAIDTLSASPSRTADLSVMITGQSLFVEGDMGSHEVAFEVLQNLPE</sequence>
<organism evidence="1 2">
    <name type="scientific">Vibrio ziniensis</name>
    <dbReference type="NCBI Taxonomy" id="2711221"/>
    <lineage>
        <taxon>Bacteria</taxon>
        <taxon>Pseudomonadati</taxon>
        <taxon>Pseudomonadota</taxon>
        <taxon>Gammaproteobacteria</taxon>
        <taxon>Vibrionales</taxon>
        <taxon>Vibrionaceae</taxon>
        <taxon>Vibrio</taxon>
    </lineage>
</organism>
<dbReference type="InterPro" id="IPR011335">
    <property type="entry name" value="Restrct_endonuc-II-like"/>
</dbReference>
<keyword evidence="2" id="KW-1185">Reference proteome</keyword>
<dbReference type="PANTHER" id="PTHR38784:SF1">
    <property type="entry name" value="SUCROSE PHOSPHORYLASE"/>
    <property type="match status" value="1"/>
</dbReference>
<accession>A0A6G7CPG4</accession>
<dbReference type="Pfam" id="PF07152">
    <property type="entry name" value="YaeQ"/>
    <property type="match status" value="1"/>
</dbReference>
<dbReference type="InterPro" id="IPR038590">
    <property type="entry name" value="YaeQ_sf"/>
</dbReference>
<evidence type="ECO:0000313" key="1">
    <source>
        <dbReference type="EMBL" id="QIH43982.1"/>
    </source>
</evidence>
<dbReference type="InterPro" id="IPR009822">
    <property type="entry name" value="YaeQ"/>
</dbReference>
<proteinExistence type="predicted"/>
<dbReference type="SUPFAM" id="SSF52980">
    <property type="entry name" value="Restriction endonuclease-like"/>
    <property type="match status" value="1"/>
</dbReference>
<gene>
    <name evidence="1" type="ORF">G5S32_18580</name>
</gene>
<dbReference type="EMBL" id="CP049332">
    <property type="protein sequence ID" value="QIH43982.1"/>
    <property type="molecule type" value="Genomic_DNA"/>
</dbReference>
<reference evidence="1 2" key="1">
    <citation type="submission" date="2020-02" db="EMBL/GenBank/DDBJ databases">
        <title>A complete genome of a marine bacterium Vibrio sp. ZWAL4003 isolated from the mangrove sediment with the ability to degrade polysaccharides.</title>
        <authorList>
            <person name="Wu J."/>
            <person name="Qu W."/>
            <person name="Zeng R."/>
        </authorList>
    </citation>
    <scope>NUCLEOTIDE SEQUENCE [LARGE SCALE GENOMIC DNA]</scope>
    <source>
        <strain evidence="1 2">ZWAL4003</strain>
    </source>
</reference>
<dbReference type="SMART" id="SM01322">
    <property type="entry name" value="YaeQ"/>
    <property type="match status" value="1"/>
</dbReference>
<dbReference type="Gene3D" id="3.10.640.10">
    <property type="entry name" value="Restriction endonuclease-like alpha-beta roll domain"/>
    <property type="match status" value="1"/>
</dbReference>
<name>A0A6G7CPG4_9VIBR</name>
<protein>
    <submittedName>
        <fullName evidence="1">YaeQ family protein</fullName>
    </submittedName>
</protein>
<evidence type="ECO:0000313" key="2">
    <source>
        <dbReference type="Proteomes" id="UP000503003"/>
    </source>
</evidence>
<dbReference type="RefSeq" id="WP_165313647.1">
    <property type="nucleotide sequence ID" value="NZ_CP049332.1"/>
</dbReference>
<dbReference type="PIRSF" id="PIRSF011484">
    <property type="entry name" value="YaeQ"/>
    <property type="match status" value="1"/>
</dbReference>
<dbReference type="AlphaFoldDB" id="A0A6G7CPG4"/>